<keyword evidence="4" id="KW-1185">Reference proteome</keyword>
<dbReference type="RefSeq" id="WP_343978367.1">
    <property type="nucleotide sequence ID" value="NZ_BAAAJG010000010.1"/>
</dbReference>
<dbReference type="EMBL" id="JBHUCP010000019">
    <property type="protein sequence ID" value="MFD1532713.1"/>
    <property type="molecule type" value="Genomic_DNA"/>
</dbReference>
<dbReference type="PANTHER" id="PTHR47829">
    <property type="entry name" value="HYDROLASE, PUTATIVE (AFU_ORTHOLOGUE AFUA_1G12880)-RELATED"/>
    <property type="match status" value="1"/>
</dbReference>
<protein>
    <submittedName>
        <fullName evidence="3">Phosphotransferase family protein</fullName>
    </submittedName>
</protein>
<sequence length="363" mass="38059">MARDRLPAPDAAGGTSVAAPARGPDPAGPLSGWFATHVPGSLLPLRIEELSGGRSNLTLVVTDAAGTRHVLRMPPPGPVLATAHDVLREARILRAIGPTAVPVPRVVAVCEDPSVAGAPFVVSRFAEGRVLRDAASACEAPAACRAASGHQLVGALARLHSLRPDDVGLGDLVRGGDYVDRQLRRWSRQVEDGGGEYRTMLLDLAGRVGRAVPAQERVALVHGDPKLDNCILDDGGGLRAIVDWELAAVGDPVADLALLLAYWGEPGDAEVALQDPPSGVPGFATRAELVATYREVAGWEPRGVEAYLAFCYWKLACIVAGVVQREAIAAARTTATPGPDLVPFRAQVERLARLTEAALADGR</sequence>
<dbReference type="Gene3D" id="3.90.1200.10">
    <property type="match status" value="1"/>
</dbReference>
<evidence type="ECO:0000256" key="1">
    <source>
        <dbReference type="SAM" id="MobiDB-lite"/>
    </source>
</evidence>
<evidence type="ECO:0000313" key="3">
    <source>
        <dbReference type="EMBL" id="MFD1532713.1"/>
    </source>
</evidence>
<feature type="compositionally biased region" description="Low complexity" evidence="1">
    <location>
        <begin position="18"/>
        <end position="29"/>
    </location>
</feature>
<dbReference type="PANTHER" id="PTHR47829:SF1">
    <property type="entry name" value="HAD FAMILY PHOSPHATASE"/>
    <property type="match status" value="1"/>
</dbReference>
<comment type="caution">
    <text evidence="3">The sequence shown here is derived from an EMBL/GenBank/DDBJ whole genome shotgun (WGS) entry which is preliminary data.</text>
</comment>
<dbReference type="CDD" id="cd05154">
    <property type="entry name" value="ACAD10_11_N-like"/>
    <property type="match status" value="1"/>
</dbReference>
<dbReference type="Gene3D" id="3.30.200.20">
    <property type="entry name" value="Phosphorylase Kinase, domain 1"/>
    <property type="match status" value="1"/>
</dbReference>
<organism evidence="3 4">
    <name type="scientific">Pseudonocardia aurantiaca</name>
    <dbReference type="NCBI Taxonomy" id="75290"/>
    <lineage>
        <taxon>Bacteria</taxon>
        <taxon>Bacillati</taxon>
        <taxon>Actinomycetota</taxon>
        <taxon>Actinomycetes</taxon>
        <taxon>Pseudonocardiales</taxon>
        <taxon>Pseudonocardiaceae</taxon>
        <taxon>Pseudonocardia</taxon>
    </lineage>
</organism>
<accession>A0ABW4FQ48</accession>
<dbReference type="SUPFAM" id="SSF56112">
    <property type="entry name" value="Protein kinase-like (PK-like)"/>
    <property type="match status" value="1"/>
</dbReference>
<dbReference type="InterPro" id="IPR041726">
    <property type="entry name" value="ACAD10_11_N"/>
</dbReference>
<evidence type="ECO:0000313" key="4">
    <source>
        <dbReference type="Proteomes" id="UP001597145"/>
    </source>
</evidence>
<reference evidence="4" key="1">
    <citation type="journal article" date="2019" name="Int. J. Syst. Evol. Microbiol.">
        <title>The Global Catalogue of Microorganisms (GCM) 10K type strain sequencing project: providing services to taxonomists for standard genome sequencing and annotation.</title>
        <authorList>
            <consortium name="The Broad Institute Genomics Platform"/>
            <consortium name="The Broad Institute Genome Sequencing Center for Infectious Disease"/>
            <person name="Wu L."/>
            <person name="Ma J."/>
        </authorList>
    </citation>
    <scope>NUCLEOTIDE SEQUENCE [LARGE SCALE GENOMIC DNA]</scope>
    <source>
        <strain evidence="4">JCM 12165</strain>
    </source>
</reference>
<dbReference type="Proteomes" id="UP001597145">
    <property type="component" value="Unassembled WGS sequence"/>
</dbReference>
<name>A0ABW4FQ48_9PSEU</name>
<gene>
    <name evidence="3" type="ORF">ACFSCY_25145</name>
</gene>
<evidence type="ECO:0000259" key="2">
    <source>
        <dbReference type="Pfam" id="PF01636"/>
    </source>
</evidence>
<feature type="domain" description="Aminoglycoside phosphotransferase" evidence="2">
    <location>
        <begin position="47"/>
        <end position="273"/>
    </location>
</feature>
<feature type="region of interest" description="Disordered" evidence="1">
    <location>
        <begin position="1"/>
        <end position="30"/>
    </location>
</feature>
<proteinExistence type="predicted"/>
<dbReference type="InterPro" id="IPR002575">
    <property type="entry name" value="Aminoglycoside_PTrfase"/>
</dbReference>
<dbReference type="Pfam" id="PF01636">
    <property type="entry name" value="APH"/>
    <property type="match status" value="1"/>
</dbReference>
<dbReference type="InterPro" id="IPR052898">
    <property type="entry name" value="ACAD10-like"/>
</dbReference>
<dbReference type="InterPro" id="IPR011009">
    <property type="entry name" value="Kinase-like_dom_sf"/>
</dbReference>